<dbReference type="GO" id="GO:0043248">
    <property type="term" value="P:proteasome assembly"/>
    <property type="evidence" value="ECO:0007669"/>
    <property type="project" value="InterPro"/>
</dbReference>
<name>A0A0N0RSP8_9BASI</name>
<accession>A0A0N0RSP8</accession>
<dbReference type="VEuPathDB" id="FungiDB:Malapachy_3315"/>
<organism evidence="2 3">
    <name type="scientific">Malassezia pachydermatis</name>
    <dbReference type="NCBI Taxonomy" id="77020"/>
    <lineage>
        <taxon>Eukaryota</taxon>
        <taxon>Fungi</taxon>
        <taxon>Dikarya</taxon>
        <taxon>Basidiomycota</taxon>
        <taxon>Ustilaginomycotina</taxon>
        <taxon>Malasseziomycetes</taxon>
        <taxon>Malasseziales</taxon>
        <taxon>Malasseziaceae</taxon>
        <taxon>Malassezia</taxon>
    </lineage>
</organism>
<sequence length="187" mass="19690">MTSRAYVIQIPHAHTRALGVQAVAMKDTLLLWCGSVPASYAASVLDESGTPAKDDDLSATATYAADRAPSSLTARHGIEGRLADDWSVAMKIPGSASTGTTLYPSTHTMSLGIAQRLSAKLGVAQVYVSLDLPDSFAAPSHGMPMPPEDARALQAMELGLRRVGEAMHPYTQASSEAPRPSSIDVRT</sequence>
<dbReference type="RefSeq" id="XP_017993577.1">
    <property type="nucleotide sequence ID" value="XM_018137788.1"/>
</dbReference>
<dbReference type="EMBL" id="LGAV01000001">
    <property type="protein sequence ID" value="KOS15945.1"/>
    <property type="molecule type" value="Genomic_DNA"/>
</dbReference>
<dbReference type="Proteomes" id="UP000037751">
    <property type="component" value="Unassembled WGS sequence"/>
</dbReference>
<comment type="caution">
    <text evidence="2">The sequence shown here is derived from an EMBL/GenBank/DDBJ whole genome shotgun (WGS) entry which is preliminary data.</text>
</comment>
<dbReference type="OrthoDB" id="368507at2759"/>
<feature type="region of interest" description="Disordered" evidence="1">
    <location>
        <begin position="168"/>
        <end position="187"/>
    </location>
</feature>
<proteinExistence type="predicted"/>
<evidence type="ECO:0008006" key="4">
    <source>
        <dbReference type="Google" id="ProtNLM"/>
    </source>
</evidence>
<dbReference type="Pfam" id="PF16093">
    <property type="entry name" value="PAC4"/>
    <property type="match status" value="1"/>
</dbReference>
<keyword evidence="3" id="KW-1185">Reference proteome</keyword>
<evidence type="ECO:0000313" key="2">
    <source>
        <dbReference type="EMBL" id="KOS15945.1"/>
    </source>
</evidence>
<reference evidence="2 3" key="1">
    <citation type="submission" date="2015-07" db="EMBL/GenBank/DDBJ databases">
        <title>Draft Genome Sequence of Malassezia furfur CBS1878 and Malassezia pachydermatis CBS1879.</title>
        <authorList>
            <person name="Triana S."/>
            <person name="Ohm R."/>
            <person name="Gonzalez A."/>
            <person name="DeCock H."/>
            <person name="Restrepo S."/>
            <person name="Celis A."/>
        </authorList>
    </citation>
    <scope>NUCLEOTIDE SEQUENCE [LARGE SCALE GENOMIC DNA]</scope>
    <source>
        <strain evidence="2 3">CBS 1879</strain>
    </source>
</reference>
<evidence type="ECO:0000256" key="1">
    <source>
        <dbReference type="SAM" id="MobiDB-lite"/>
    </source>
</evidence>
<evidence type="ECO:0000313" key="3">
    <source>
        <dbReference type="Proteomes" id="UP000037751"/>
    </source>
</evidence>
<protein>
    <recommendedName>
        <fullName evidence="4">Proteasome assembly chaperone 3</fullName>
    </recommendedName>
</protein>
<dbReference type="GeneID" id="28729664"/>
<dbReference type="InterPro" id="IPR032157">
    <property type="entry name" value="PAC4"/>
</dbReference>
<dbReference type="AlphaFoldDB" id="A0A0N0RSP8"/>
<gene>
    <name evidence="2" type="ORF">Malapachy_3315</name>
</gene>